<dbReference type="InterPro" id="IPR037257">
    <property type="entry name" value="T2SS_E_N_sf"/>
</dbReference>
<feature type="domain" description="Type II secretion system protein GspE N-terminal" evidence="1">
    <location>
        <begin position="58"/>
        <end position="143"/>
    </location>
</feature>
<dbReference type="EMBL" id="VFJB01000005">
    <property type="protein sequence ID" value="KAA0258024.1"/>
    <property type="molecule type" value="Genomic_DNA"/>
</dbReference>
<dbReference type="AlphaFoldDB" id="A0A5A8F5N6"/>
<name>A0A5A8F5N6_9BACT</name>
<evidence type="ECO:0000313" key="2">
    <source>
        <dbReference type="EMBL" id="KAA0258024.1"/>
    </source>
</evidence>
<organism evidence="2 3">
    <name type="scientific">Deferribacter autotrophicus</name>
    <dbReference type="NCBI Taxonomy" id="500465"/>
    <lineage>
        <taxon>Bacteria</taxon>
        <taxon>Pseudomonadati</taxon>
        <taxon>Deferribacterota</taxon>
        <taxon>Deferribacteres</taxon>
        <taxon>Deferribacterales</taxon>
        <taxon>Deferribacteraceae</taxon>
        <taxon>Deferribacter</taxon>
    </lineage>
</organism>
<dbReference type="RefSeq" id="WP_149266345.1">
    <property type="nucleotide sequence ID" value="NZ_VFJB01000005.1"/>
</dbReference>
<evidence type="ECO:0000259" key="1">
    <source>
        <dbReference type="Pfam" id="PF05157"/>
    </source>
</evidence>
<comment type="caution">
    <text evidence="2">The sequence shown here is derived from an EMBL/GenBank/DDBJ whole genome shotgun (WGS) entry which is preliminary data.</text>
</comment>
<keyword evidence="3" id="KW-1185">Reference proteome</keyword>
<evidence type="ECO:0000313" key="3">
    <source>
        <dbReference type="Proteomes" id="UP000322876"/>
    </source>
</evidence>
<dbReference type="SUPFAM" id="SSF160246">
    <property type="entry name" value="EspE N-terminal domain-like"/>
    <property type="match status" value="1"/>
</dbReference>
<dbReference type="Proteomes" id="UP000322876">
    <property type="component" value="Unassembled WGS sequence"/>
</dbReference>
<proteinExistence type="predicted"/>
<dbReference type="InterPro" id="IPR007831">
    <property type="entry name" value="T2SS_GspE_N"/>
</dbReference>
<dbReference type="Gene3D" id="3.30.300.160">
    <property type="entry name" value="Type II secretion system, protein E, N-terminal domain"/>
    <property type="match status" value="1"/>
</dbReference>
<reference evidence="2 3" key="1">
    <citation type="submission" date="2019-06" db="EMBL/GenBank/DDBJ databases">
        <title>Genomic insights into carbon and energy metabolism of Deferribacter autotrophicus revealed new metabolic traits in the phylum Deferribacteres.</title>
        <authorList>
            <person name="Slobodkin A.I."/>
            <person name="Slobodkina G.B."/>
            <person name="Allioux M."/>
            <person name="Alain K."/>
            <person name="Jebbar M."/>
            <person name="Shadrin V."/>
            <person name="Kublanov I.V."/>
            <person name="Toshchakov S.V."/>
            <person name="Bonch-Osmolovskaya E.A."/>
        </authorList>
    </citation>
    <scope>NUCLEOTIDE SEQUENCE [LARGE SCALE GENOMIC DNA]</scope>
    <source>
        <strain evidence="2 3">SL50</strain>
    </source>
</reference>
<gene>
    <name evidence="2" type="ORF">FHQ18_06415</name>
</gene>
<protein>
    <recommendedName>
        <fullName evidence="1">Type II secretion system protein GspE N-terminal domain-containing protein</fullName>
    </recommendedName>
</protein>
<dbReference type="OrthoDB" id="9788713at2"/>
<sequence length="353" mass="41326">MTKKNIGELLVEYGLINEKDLKEGLDYQKSRDLRLGEALVELGKVSYDDIEYILSKQLDIPFVILNEKILDKNYIKTFPPTLLKKFNFIPLYETGDILAIVTDDPFNSELINELEKLKQKKVQVSLANGRKIKELLEKIIKDESELDVFLKDWLKKLKKTSFYRLDFIRKENHIKVFAFGFGLKKELFTYNSNGELIDNIKKYFVKEGYDICFEKFSNESCEMITVFPIDRSYFCEIDNDLIVVTRFGLINDDILICLDKNVFSKNFLFSSKTYVPGYSNFVLDIKNNYNKTFTTVDYICDDRKFYFIGYIPKRCDCDNKGCDKCNNLGYLFEELEGYYTKAELKKLSGLKNG</sequence>
<dbReference type="Pfam" id="PF05157">
    <property type="entry name" value="MshEN"/>
    <property type="match status" value="1"/>
</dbReference>
<accession>A0A5A8F5N6</accession>